<feature type="region of interest" description="Disordered" evidence="1">
    <location>
        <begin position="1"/>
        <end position="23"/>
    </location>
</feature>
<dbReference type="Proteomes" id="UP001189429">
    <property type="component" value="Unassembled WGS sequence"/>
</dbReference>
<feature type="non-terminal residue" evidence="2">
    <location>
        <position position="1"/>
    </location>
</feature>
<sequence>AGAPWSERKAAQREGRLSGGATAAAAKTCGVENEVIIREADASLFRHRVEKLHVEPQAEVLRPGEWQAFGEKHACPSCDVGVLIRELGVAAARTPLRSCAKSYLSENEAEACLSEAGAETAEARGAAAGAAATACTAAPTAAASSTVVTEYLAAHPAALLSGGNGEEHFDEIEKPTCEKHEGQAEQQEPEAIGFELNDGEEHFGALRGAMGVRKDDEEDKNELEAHVSGHGAGDEQGGGARASCNEPPSLIEQPTCEEHEGQAEQQEPEDIGFELNDEEEHLGKLRS</sequence>
<evidence type="ECO:0000313" key="3">
    <source>
        <dbReference type="Proteomes" id="UP001189429"/>
    </source>
</evidence>
<feature type="compositionally biased region" description="Basic and acidic residues" evidence="1">
    <location>
        <begin position="1"/>
        <end position="16"/>
    </location>
</feature>
<protein>
    <submittedName>
        <fullName evidence="2">Uncharacterized protein</fullName>
    </submittedName>
</protein>
<dbReference type="EMBL" id="CAUYUJ010017260">
    <property type="protein sequence ID" value="CAK0873265.1"/>
    <property type="molecule type" value="Genomic_DNA"/>
</dbReference>
<feature type="compositionally biased region" description="Acidic residues" evidence="1">
    <location>
        <begin position="266"/>
        <end position="280"/>
    </location>
</feature>
<comment type="caution">
    <text evidence="2">The sequence shown here is derived from an EMBL/GenBank/DDBJ whole genome shotgun (WGS) entry which is preliminary data.</text>
</comment>
<organism evidence="2 3">
    <name type="scientific">Prorocentrum cordatum</name>
    <dbReference type="NCBI Taxonomy" id="2364126"/>
    <lineage>
        <taxon>Eukaryota</taxon>
        <taxon>Sar</taxon>
        <taxon>Alveolata</taxon>
        <taxon>Dinophyceae</taxon>
        <taxon>Prorocentrales</taxon>
        <taxon>Prorocentraceae</taxon>
        <taxon>Prorocentrum</taxon>
    </lineage>
</organism>
<keyword evidence="3" id="KW-1185">Reference proteome</keyword>
<proteinExistence type="predicted"/>
<evidence type="ECO:0000256" key="1">
    <source>
        <dbReference type="SAM" id="MobiDB-lite"/>
    </source>
</evidence>
<feature type="non-terminal residue" evidence="2">
    <location>
        <position position="287"/>
    </location>
</feature>
<reference evidence="2" key="1">
    <citation type="submission" date="2023-10" db="EMBL/GenBank/DDBJ databases">
        <authorList>
            <person name="Chen Y."/>
            <person name="Shah S."/>
            <person name="Dougan E. K."/>
            <person name="Thang M."/>
            <person name="Chan C."/>
        </authorList>
    </citation>
    <scope>NUCLEOTIDE SEQUENCE [LARGE SCALE GENOMIC DNA]</scope>
</reference>
<feature type="region of interest" description="Disordered" evidence="1">
    <location>
        <begin position="213"/>
        <end position="287"/>
    </location>
</feature>
<evidence type="ECO:0000313" key="2">
    <source>
        <dbReference type="EMBL" id="CAK0873265.1"/>
    </source>
</evidence>
<feature type="compositionally biased region" description="Gly residues" evidence="1">
    <location>
        <begin position="230"/>
        <end position="240"/>
    </location>
</feature>
<name>A0ABN9VJH9_9DINO</name>
<gene>
    <name evidence="2" type="ORF">PCOR1329_LOCUS58523</name>
</gene>
<accession>A0ABN9VJH9</accession>